<dbReference type="EMBL" id="CM039172">
    <property type="protein sequence ID" value="KAH9776082.1"/>
    <property type="molecule type" value="Genomic_DNA"/>
</dbReference>
<accession>A0ACB8LRL5</accession>
<dbReference type="Proteomes" id="UP000829398">
    <property type="component" value="Chromosome 3"/>
</dbReference>
<evidence type="ECO:0000313" key="2">
    <source>
        <dbReference type="Proteomes" id="UP000829398"/>
    </source>
</evidence>
<name>A0ACB8LRL5_CITSI</name>
<sequence>MKHRDSSFTDAHATSASYSLSTPNTVSYENESTPSSATSRISPVLLLILVIVAVVFFIFGLVHLLIRYLKKRPSPLPNHQSNRFPETTLQTQLQQLFRLHDSGLDQSLIDALPMFYYKDIVGLKEPFDCAVCLCEFSEHDNLRGTLSSSDNSLENPVSSFDVSREISTGFTTDEENGFSGRHKPENVHESAAPKRVFSVRLGKFKSINGDNRERVQGEMSSCNKLDARRCYSMGAFQYVLVDSDLQVALSNHIACDGTGSSNSLVDGELEGKKISERTRGESYSVSKIWLWSKKSRLPSSSSNAHMAELGLASSRSYYKFANEV</sequence>
<protein>
    <submittedName>
        <fullName evidence="1">RING-H2 finger protein ATL46</fullName>
    </submittedName>
</protein>
<gene>
    <name evidence="1" type="ORF">KPL71_006594</name>
</gene>
<comment type="caution">
    <text evidence="1">The sequence shown here is derived from an EMBL/GenBank/DDBJ whole genome shotgun (WGS) entry which is preliminary data.</text>
</comment>
<evidence type="ECO:0000313" key="1">
    <source>
        <dbReference type="EMBL" id="KAH9776082.1"/>
    </source>
</evidence>
<proteinExistence type="predicted"/>
<reference evidence="2" key="1">
    <citation type="journal article" date="2023" name="Hortic. Res.">
        <title>A chromosome-level phased genome enabling allele-level studies in sweet orange: a case study on citrus Huanglongbing tolerance.</title>
        <authorList>
            <person name="Wu B."/>
            <person name="Yu Q."/>
            <person name="Deng Z."/>
            <person name="Duan Y."/>
            <person name="Luo F."/>
            <person name="Gmitter F. Jr."/>
        </authorList>
    </citation>
    <scope>NUCLEOTIDE SEQUENCE [LARGE SCALE GENOMIC DNA]</scope>
    <source>
        <strain evidence="2">cv. Valencia</strain>
    </source>
</reference>
<keyword evidence="2" id="KW-1185">Reference proteome</keyword>
<organism evidence="1 2">
    <name type="scientific">Citrus sinensis</name>
    <name type="common">Sweet orange</name>
    <name type="synonym">Citrus aurantium var. sinensis</name>
    <dbReference type="NCBI Taxonomy" id="2711"/>
    <lineage>
        <taxon>Eukaryota</taxon>
        <taxon>Viridiplantae</taxon>
        <taxon>Streptophyta</taxon>
        <taxon>Embryophyta</taxon>
        <taxon>Tracheophyta</taxon>
        <taxon>Spermatophyta</taxon>
        <taxon>Magnoliopsida</taxon>
        <taxon>eudicotyledons</taxon>
        <taxon>Gunneridae</taxon>
        <taxon>Pentapetalae</taxon>
        <taxon>rosids</taxon>
        <taxon>malvids</taxon>
        <taxon>Sapindales</taxon>
        <taxon>Rutaceae</taxon>
        <taxon>Aurantioideae</taxon>
        <taxon>Citrus</taxon>
    </lineage>
</organism>